<name>A0A098S0Y0_9BACT</name>
<dbReference type="PROSITE" id="PS00092">
    <property type="entry name" value="N6_MTASE"/>
    <property type="match status" value="1"/>
</dbReference>
<dbReference type="NCBIfam" id="TIGR03534">
    <property type="entry name" value="RF_mod_PrmC"/>
    <property type="match status" value="1"/>
</dbReference>
<feature type="domain" description="Release factor glutamine methyltransferase N-terminal" evidence="7">
    <location>
        <begin position="21"/>
        <end position="72"/>
    </location>
</feature>
<dbReference type="Proteomes" id="UP000029736">
    <property type="component" value="Unassembled WGS sequence"/>
</dbReference>
<evidence type="ECO:0000259" key="6">
    <source>
        <dbReference type="Pfam" id="PF05175"/>
    </source>
</evidence>
<dbReference type="InterPro" id="IPR004556">
    <property type="entry name" value="HemK-like"/>
</dbReference>
<evidence type="ECO:0000256" key="3">
    <source>
        <dbReference type="ARBA" id="ARBA00022679"/>
    </source>
</evidence>
<dbReference type="OrthoDB" id="9800643at2"/>
<evidence type="ECO:0000259" key="7">
    <source>
        <dbReference type="Pfam" id="PF17827"/>
    </source>
</evidence>
<dbReference type="SUPFAM" id="SSF53335">
    <property type="entry name" value="S-adenosyl-L-methionine-dependent methyltransferases"/>
    <property type="match status" value="1"/>
</dbReference>
<dbReference type="InterPro" id="IPR029063">
    <property type="entry name" value="SAM-dependent_MTases_sf"/>
</dbReference>
<evidence type="ECO:0000256" key="5">
    <source>
        <dbReference type="ARBA" id="ARBA00048391"/>
    </source>
</evidence>
<sequence length="280" mass="31402">MKIANAYRGLVRQITAVYDEREARNIARLVFEDAFGVRNLNRDDGLPPEQVFKLQEITQRLTDGEPLQYVLGQADFYGLKFRVTRDTLIPRAETEELVYEILQDHPAGPVRSALDIGTGTGCIPLTLKHHRPNWSVEGLDVSQSALKVARQNAAQLGTAVNFLQADILDEGNWPQFPVYDIIVSNPPYIPPSEAKLMPQYVLEHEPHLALFTATEDSLVFYEAIARFAKIHLSSGGMLYYELNEFNGAEVLKIIEGQRFAEAGLKKDMSGKIRMLSAVKS</sequence>
<dbReference type="InterPro" id="IPR002052">
    <property type="entry name" value="DNA_methylase_N6_adenine_CS"/>
</dbReference>
<feature type="domain" description="Methyltransferase small" evidence="6">
    <location>
        <begin position="102"/>
        <end position="189"/>
    </location>
</feature>
<dbReference type="NCBIfam" id="TIGR00536">
    <property type="entry name" value="hemK_fam"/>
    <property type="match status" value="1"/>
</dbReference>
<accession>A0A098S0Y0</accession>
<evidence type="ECO:0000313" key="9">
    <source>
        <dbReference type="Proteomes" id="UP000029736"/>
    </source>
</evidence>
<dbReference type="InterPro" id="IPR019874">
    <property type="entry name" value="RF_methyltr_PrmC"/>
</dbReference>
<dbReference type="Pfam" id="PF17827">
    <property type="entry name" value="PrmC_N"/>
    <property type="match status" value="1"/>
</dbReference>
<dbReference type="CDD" id="cd02440">
    <property type="entry name" value="AdoMet_MTases"/>
    <property type="match status" value="1"/>
</dbReference>
<protein>
    <recommendedName>
        <fullName evidence="1">peptide chain release factor N(5)-glutamine methyltransferase</fullName>
        <ecNumber evidence="1">2.1.1.297</ecNumber>
    </recommendedName>
</protein>
<evidence type="ECO:0000313" key="8">
    <source>
        <dbReference type="EMBL" id="KGE85775.1"/>
    </source>
</evidence>
<reference evidence="8 9" key="1">
    <citation type="journal article" date="2014" name="Int. J. Syst. Evol. Microbiol.">
        <title>Phaeodactylibacter xiamenensis gen. nov., sp. nov., a member of the family Saprospiraceae isolated from the marine alga Phaeodactylum tricornutum.</title>
        <authorList>
            <person name="Chen Z.Jr."/>
            <person name="Lei X."/>
            <person name="Lai Q."/>
            <person name="Li Y."/>
            <person name="Zhang B."/>
            <person name="Zhang J."/>
            <person name="Zhang H."/>
            <person name="Yang L."/>
            <person name="Zheng W."/>
            <person name="Tian Y."/>
            <person name="Yu Z."/>
            <person name="Xu H.Jr."/>
            <person name="Zheng T."/>
        </authorList>
    </citation>
    <scope>NUCLEOTIDE SEQUENCE [LARGE SCALE GENOMIC DNA]</scope>
    <source>
        <strain evidence="8 9">KD52</strain>
    </source>
</reference>
<comment type="catalytic activity">
    <reaction evidence="5">
        <text>L-glutaminyl-[peptide chain release factor] + S-adenosyl-L-methionine = N(5)-methyl-L-glutaminyl-[peptide chain release factor] + S-adenosyl-L-homocysteine + H(+)</text>
        <dbReference type="Rhea" id="RHEA:42896"/>
        <dbReference type="Rhea" id="RHEA-COMP:10271"/>
        <dbReference type="Rhea" id="RHEA-COMP:10272"/>
        <dbReference type="ChEBI" id="CHEBI:15378"/>
        <dbReference type="ChEBI" id="CHEBI:30011"/>
        <dbReference type="ChEBI" id="CHEBI:57856"/>
        <dbReference type="ChEBI" id="CHEBI:59789"/>
        <dbReference type="ChEBI" id="CHEBI:61891"/>
        <dbReference type="EC" id="2.1.1.297"/>
    </reaction>
</comment>
<dbReference type="InterPro" id="IPR050320">
    <property type="entry name" value="N5-glutamine_MTase"/>
</dbReference>
<dbReference type="Gene3D" id="1.10.8.10">
    <property type="entry name" value="DNA helicase RuvA subunit, C-terminal domain"/>
    <property type="match status" value="1"/>
</dbReference>
<keyword evidence="9" id="KW-1185">Reference proteome</keyword>
<evidence type="ECO:0000256" key="1">
    <source>
        <dbReference type="ARBA" id="ARBA00012771"/>
    </source>
</evidence>
<dbReference type="Gene3D" id="3.40.50.150">
    <property type="entry name" value="Vaccinia Virus protein VP39"/>
    <property type="match status" value="1"/>
</dbReference>
<dbReference type="GO" id="GO:0032259">
    <property type="term" value="P:methylation"/>
    <property type="evidence" value="ECO:0007669"/>
    <property type="project" value="UniProtKB-KW"/>
</dbReference>
<dbReference type="GO" id="GO:0102559">
    <property type="term" value="F:peptide chain release factor N(5)-glutamine methyltransferase activity"/>
    <property type="evidence" value="ECO:0007669"/>
    <property type="project" value="UniProtKB-EC"/>
</dbReference>
<keyword evidence="3" id="KW-0808">Transferase</keyword>
<organism evidence="8 9">
    <name type="scientific">Phaeodactylibacter xiamenensis</name>
    <dbReference type="NCBI Taxonomy" id="1524460"/>
    <lineage>
        <taxon>Bacteria</taxon>
        <taxon>Pseudomonadati</taxon>
        <taxon>Bacteroidota</taxon>
        <taxon>Saprospiria</taxon>
        <taxon>Saprospirales</taxon>
        <taxon>Haliscomenobacteraceae</taxon>
        <taxon>Phaeodactylibacter</taxon>
    </lineage>
</organism>
<dbReference type="Pfam" id="PF05175">
    <property type="entry name" value="MTS"/>
    <property type="match status" value="1"/>
</dbReference>
<dbReference type="RefSeq" id="WP_044226496.1">
    <property type="nucleotide sequence ID" value="NZ_JBKAGJ010000002.1"/>
</dbReference>
<proteinExistence type="predicted"/>
<dbReference type="PANTHER" id="PTHR18895">
    <property type="entry name" value="HEMK METHYLTRANSFERASE"/>
    <property type="match status" value="1"/>
</dbReference>
<keyword evidence="4" id="KW-0949">S-adenosyl-L-methionine</keyword>
<dbReference type="EC" id="2.1.1.297" evidence="1"/>
<dbReference type="AlphaFoldDB" id="A0A098S0Y0"/>
<evidence type="ECO:0000256" key="2">
    <source>
        <dbReference type="ARBA" id="ARBA00022603"/>
    </source>
</evidence>
<dbReference type="InterPro" id="IPR040758">
    <property type="entry name" value="PrmC_N"/>
</dbReference>
<dbReference type="GO" id="GO:0003676">
    <property type="term" value="F:nucleic acid binding"/>
    <property type="evidence" value="ECO:0007669"/>
    <property type="project" value="InterPro"/>
</dbReference>
<dbReference type="STRING" id="1524460.IX84_24325"/>
<dbReference type="InterPro" id="IPR007848">
    <property type="entry name" value="Small_mtfrase_dom"/>
</dbReference>
<evidence type="ECO:0000256" key="4">
    <source>
        <dbReference type="ARBA" id="ARBA00022691"/>
    </source>
</evidence>
<gene>
    <name evidence="8" type="ORF">IX84_24325</name>
</gene>
<comment type="caution">
    <text evidence="8">The sequence shown here is derived from an EMBL/GenBank/DDBJ whole genome shotgun (WGS) entry which is preliminary data.</text>
</comment>
<dbReference type="PANTHER" id="PTHR18895:SF74">
    <property type="entry name" value="MTRF1L RELEASE FACTOR GLUTAMINE METHYLTRANSFERASE"/>
    <property type="match status" value="1"/>
</dbReference>
<keyword evidence="2" id="KW-0489">Methyltransferase</keyword>
<dbReference type="EMBL" id="JPOS01000083">
    <property type="protein sequence ID" value="KGE85775.1"/>
    <property type="molecule type" value="Genomic_DNA"/>
</dbReference>